<comment type="function">
    <text evidence="3">Component of the exocyst complex.</text>
</comment>
<accession>A0A5P1FH28</accession>
<evidence type="ECO:0000256" key="1">
    <source>
        <dbReference type="ARBA" id="ARBA00006756"/>
    </source>
</evidence>
<feature type="domain" description="Exocyst complex subunit Exo70 C-terminal" evidence="4">
    <location>
        <begin position="213"/>
        <end position="545"/>
    </location>
</feature>
<dbReference type="GO" id="GO:0015031">
    <property type="term" value="P:protein transport"/>
    <property type="evidence" value="ECO:0007669"/>
    <property type="project" value="UniProtKB-KW"/>
</dbReference>
<dbReference type="InterPro" id="IPR046364">
    <property type="entry name" value="Exo70_C"/>
</dbReference>
<protein>
    <recommendedName>
        <fullName evidence="3">Exocyst subunit Exo70 family protein</fullName>
    </recommendedName>
</protein>
<dbReference type="Gene3D" id="1.20.1280.170">
    <property type="entry name" value="Exocyst complex component Exo70"/>
    <property type="match status" value="1"/>
</dbReference>
<proteinExistence type="inferred from homology"/>
<keyword evidence="3" id="KW-0268">Exocytosis</keyword>
<dbReference type="OMA" id="DDWIRIH"/>
<keyword evidence="3" id="KW-0653">Protein transport</keyword>
<dbReference type="AlphaFoldDB" id="A0A5P1FH28"/>
<dbReference type="GO" id="GO:0005546">
    <property type="term" value="F:phosphatidylinositol-4,5-bisphosphate binding"/>
    <property type="evidence" value="ECO:0007669"/>
    <property type="project" value="InterPro"/>
</dbReference>
<organism evidence="5 6">
    <name type="scientific">Asparagus officinalis</name>
    <name type="common">Garden asparagus</name>
    <dbReference type="NCBI Taxonomy" id="4686"/>
    <lineage>
        <taxon>Eukaryota</taxon>
        <taxon>Viridiplantae</taxon>
        <taxon>Streptophyta</taxon>
        <taxon>Embryophyta</taxon>
        <taxon>Tracheophyta</taxon>
        <taxon>Spermatophyta</taxon>
        <taxon>Magnoliopsida</taxon>
        <taxon>Liliopsida</taxon>
        <taxon>Asparagales</taxon>
        <taxon>Asparagaceae</taxon>
        <taxon>Asparagoideae</taxon>
        <taxon>Asparagus</taxon>
    </lineage>
</organism>
<evidence type="ECO:0000313" key="6">
    <source>
        <dbReference type="Proteomes" id="UP000243459"/>
    </source>
</evidence>
<dbReference type="EMBL" id="CM007383">
    <property type="protein sequence ID" value="ONK76199.1"/>
    <property type="molecule type" value="Genomic_DNA"/>
</dbReference>
<dbReference type="GO" id="GO:0006887">
    <property type="term" value="P:exocytosis"/>
    <property type="evidence" value="ECO:0007669"/>
    <property type="project" value="UniProtKB-KW"/>
</dbReference>
<reference evidence="6" key="1">
    <citation type="journal article" date="2017" name="Nat. Commun.">
        <title>The asparagus genome sheds light on the origin and evolution of a young Y chromosome.</title>
        <authorList>
            <person name="Harkess A."/>
            <person name="Zhou J."/>
            <person name="Xu C."/>
            <person name="Bowers J.E."/>
            <person name="Van der Hulst R."/>
            <person name="Ayyampalayam S."/>
            <person name="Mercati F."/>
            <person name="Riccardi P."/>
            <person name="McKain M.R."/>
            <person name="Kakrana A."/>
            <person name="Tang H."/>
            <person name="Ray J."/>
            <person name="Groenendijk J."/>
            <person name="Arikit S."/>
            <person name="Mathioni S.M."/>
            <person name="Nakano M."/>
            <person name="Shan H."/>
            <person name="Telgmann-Rauber A."/>
            <person name="Kanno A."/>
            <person name="Yue Z."/>
            <person name="Chen H."/>
            <person name="Li W."/>
            <person name="Chen Y."/>
            <person name="Xu X."/>
            <person name="Zhang Y."/>
            <person name="Luo S."/>
            <person name="Chen H."/>
            <person name="Gao J."/>
            <person name="Mao Z."/>
            <person name="Pires J.C."/>
            <person name="Luo M."/>
            <person name="Kudrna D."/>
            <person name="Wing R.A."/>
            <person name="Meyers B.C."/>
            <person name="Yi K."/>
            <person name="Kong H."/>
            <person name="Lavrijsen P."/>
            <person name="Sunseri F."/>
            <person name="Falavigna A."/>
            <person name="Ye Y."/>
            <person name="Leebens-Mack J.H."/>
            <person name="Chen G."/>
        </authorList>
    </citation>
    <scope>NUCLEOTIDE SEQUENCE [LARGE SCALE GENOMIC DNA]</scope>
    <source>
        <strain evidence="6">cv. DH0086</strain>
    </source>
</reference>
<name>A0A5P1FH28_ASPOF</name>
<evidence type="ECO:0000256" key="2">
    <source>
        <dbReference type="ARBA" id="ARBA00022448"/>
    </source>
</evidence>
<dbReference type="GO" id="GO:0000145">
    <property type="term" value="C:exocyst"/>
    <property type="evidence" value="ECO:0007669"/>
    <property type="project" value="InterPro"/>
</dbReference>
<dbReference type="Gramene" id="ONK76199">
    <property type="protein sequence ID" value="ONK76199"/>
    <property type="gene ID" value="A4U43_C03F25000"/>
</dbReference>
<dbReference type="SUPFAM" id="SSF74788">
    <property type="entry name" value="Cullin repeat-like"/>
    <property type="match status" value="1"/>
</dbReference>
<keyword evidence="6" id="KW-1185">Reference proteome</keyword>
<sequence length="654" mass="75340">MGAEGDASEERGLGCTEERLGILHEMIVNWDSDQSMIWDRDPEEAALFLRIVDEVRLFTENLGEEQKEILCHAHSTLQSAMSRLEDEFIHLLVQYRQPLEPDHMSFRSTEDELVDDFSSSSFDEEPIQGKIRTESSRGSEEFVIDLIHPDAVFELRTIAELMFLSKYDKECCQAFIAVRREALDDCLSILRVERLSIEEVIQLDWTALNTLIKRWNRALKVFIRVYLASERRLSDLIFGECSESVGDYCFLESSKGSILRFLNLGEAIAIGPVEIEKLFRILDMYEGLQDLLADVESLYSGDSGSLILMECHEVLLRLSKFIIGIFTEFKNAIRKKTSNTPFPGGGVHHLTKYVMNYMRTLADYSGTLNLLLNDEDEKDCPNSSAPMMHHLQSIVLILEANLEARSMLYTDTALQHLYMMNNLCYIVQKVKNSDLRSILGDDWIRAYSRKFRQHAMNYERASWISVLSFLKDEGICSHGSSSPSRTVLKERFRGFNLAFEEVYRAQTGWNIPNIELRDDLKISISLKVLQAYRTFMGRYASHLDGHVELFCDARKQKRLEQILRTQATHQFQRCLFNAQIINASPQHSSTQFSEICHSESYMQLLTQDMELEETRSYRHPVGSPLTSSPPGWRNDLYLCFPLHEDLQTLAKGEK</sequence>
<evidence type="ECO:0000259" key="4">
    <source>
        <dbReference type="Pfam" id="PF03081"/>
    </source>
</evidence>
<gene>
    <name evidence="5" type="ORF">A4U43_C03F25000</name>
</gene>
<dbReference type="PANTHER" id="PTHR12542:SF49">
    <property type="entry name" value="EXOCYST SUBUNIT EXO70 FAMILY PROTEIN"/>
    <property type="match status" value="1"/>
</dbReference>
<dbReference type="PANTHER" id="PTHR12542">
    <property type="entry name" value="EXOCYST COMPLEX PROTEIN EXO70"/>
    <property type="match status" value="1"/>
</dbReference>
<evidence type="ECO:0000313" key="5">
    <source>
        <dbReference type="EMBL" id="ONK76199.1"/>
    </source>
</evidence>
<dbReference type="InterPro" id="IPR016159">
    <property type="entry name" value="Cullin_repeat-like_dom_sf"/>
</dbReference>
<comment type="similarity">
    <text evidence="1 3">Belongs to the EXO70 family.</text>
</comment>
<evidence type="ECO:0000256" key="3">
    <source>
        <dbReference type="RuleBase" id="RU365026"/>
    </source>
</evidence>
<dbReference type="InterPro" id="IPR004140">
    <property type="entry name" value="Exo70"/>
</dbReference>
<dbReference type="Pfam" id="PF20669">
    <property type="entry name" value="Exo70_N"/>
    <property type="match status" value="1"/>
</dbReference>
<dbReference type="Proteomes" id="UP000243459">
    <property type="component" value="Chromosome 3"/>
</dbReference>
<keyword evidence="2 3" id="KW-0813">Transport</keyword>
<dbReference type="Pfam" id="PF03081">
    <property type="entry name" value="Exo70_C"/>
    <property type="match status" value="1"/>
</dbReference>